<gene>
    <name evidence="1" type="ORF">BRO79_23960</name>
</gene>
<protein>
    <submittedName>
        <fullName evidence="1">Uncharacterized protein</fullName>
    </submittedName>
</protein>
<dbReference type="EMBL" id="AAGRCI010000043">
    <property type="protein sequence ID" value="EBR0846449.1"/>
    <property type="molecule type" value="Genomic_DNA"/>
</dbReference>
<comment type="caution">
    <text evidence="1">The sequence shown here is derived from an EMBL/GenBank/DDBJ whole genome shotgun (WGS) entry which is preliminary data.</text>
</comment>
<sequence>MSGCAQLPFWKKQTEKPAVAVADVRPGAGNGQGAAAEHLAGTYDGLSVCRSELKTLQGVDAGLYHRNQAQLDNSLSRASQYIVMRPGLSTDMQNVMDSVYQAQIARACQQIHADLFASLLKQADGR</sequence>
<name>A0A5U6SVC1_SALER</name>
<reference evidence="1" key="1">
    <citation type="submission" date="2018-07" db="EMBL/GenBank/DDBJ databases">
        <authorList>
            <consortium name="GenomeTrakr network: Whole genome sequencing for foodborne pathogen traceback"/>
        </authorList>
    </citation>
    <scope>NUCLEOTIDE SEQUENCE</scope>
    <source>
        <strain evidence="1">CFSAN056582</strain>
    </source>
</reference>
<accession>A0A5U6SVC1</accession>
<proteinExistence type="predicted"/>
<evidence type="ECO:0000313" key="1">
    <source>
        <dbReference type="EMBL" id="EBR0846449.1"/>
    </source>
</evidence>
<organism evidence="1">
    <name type="scientific">Salmonella enterica</name>
    <name type="common">Salmonella choleraesuis</name>
    <dbReference type="NCBI Taxonomy" id="28901"/>
    <lineage>
        <taxon>Bacteria</taxon>
        <taxon>Pseudomonadati</taxon>
        <taxon>Pseudomonadota</taxon>
        <taxon>Gammaproteobacteria</taxon>
        <taxon>Enterobacterales</taxon>
        <taxon>Enterobacteriaceae</taxon>
        <taxon>Salmonella</taxon>
    </lineage>
</organism>
<dbReference type="AlphaFoldDB" id="A0A5U6SVC1"/>